<dbReference type="AlphaFoldDB" id="A0A4P1QUL1"/>
<evidence type="ECO:0000256" key="1">
    <source>
        <dbReference type="ARBA" id="ARBA00004123"/>
    </source>
</evidence>
<dbReference type="SMART" id="SM00774">
    <property type="entry name" value="WRKY"/>
    <property type="match status" value="1"/>
</dbReference>
<dbReference type="GO" id="GO:0005634">
    <property type="term" value="C:nucleus"/>
    <property type="evidence" value="ECO:0007669"/>
    <property type="project" value="UniProtKB-SubCell"/>
</dbReference>
<evidence type="ECO:0000313" key="10">
    <source>
        <dbReference type="Proteomes" id="UP000188354"/>
    </source>
</evidence>
<feature type="signal peptide" evidence="7">
    <location>
        <begin position="1"/>
        <end position="18"/>
    </location>
</feature>
<sequence length="141" mass="16054">MLVLIFLVKFGNLVILMSYYKCTFPGCSVRKHVERASQDLSAVITTYEGKHNHDVPAARASGNHSIKRSLPNDTTNNTITTAVTAIRPSNVTQYNNNSYNNSIQDFRPQEGQSYFNQWMLPSPRSFGFSEFENLMESYMDE</sequence>
<dbReference type="Gramene" id="OIV95190">
    <property type="protein sequence ID" value="OIV95190"/>
    <property type="gene ID" value="TanjilG_21580"/>
</dbReference>
<evidence type="ECO:0000256" key="6">
    <source>
        <dbReference type="SAM" id="MobiDB-lite"/>
    </source>
</evidence>
<dbReference type="STRING" id="3871.A0A4P1QUL1"/>
<keyword evidence="5" id="KW-0539">Nucleus</keyword>
<feature type="chain" id="PRO_5020021545" description="WRKY domain-containing protein" evidence="7">
    <location>
        <begin position="19"/>
        <end position="141"/>
    </location>
</feature>
<dbReference type="InterPro" id="IPR036576">
    <property type="entry name" value="WRKY_dom_sf"/>
</dbReference>
<protein>
    <recommendedName>
        <fullName evidence="8">WRKY domain-containing protein</fullName>
    </recommendedName>
</protein>
<evidence type="ECO:0000259" key="8">
    <source>
        <dbReference type="PROSITE" id="PS50811"/>
    </source>
</evidence>
<keyword evidence="2" id="KW-0805">Transcription regulation</keyword>
<evidence type="ECO:0000256" key="7">
    <source>
        <dbReference type="SAM" id="SignalP"/>
    </source>
</evidence>
<dbReference type="InterPro" id="IPR044810">
    <property type="entry name" value="WRKY_plant"/>
</dbReference>
<keyword evidence="4" id="KW-0804">Transcription</keyword>
<dbReference type="PANTHER" id="PTHR31221">
    <property type="entry name" value="WRKY TRANSCRIPTION FACTOR PROTEIN 1-RELATED"/>
    <property type="match status" value="1"/>
</dbReference>
<feature type="domain" description="WRKY" evidence="8">
    <location>
        <begin position="18"/>
        <end position="56"/>
    </location>
</feature>
<evidence type="ECO:0000256" key="2">
    <source>
        <dbReference type="ARBA" id="ARBA00023015"/>
    </source>
</evidence>
<keyword evidence="7" id="KW-0732">Signal</keyword>
<dbReference type="InterPro" id="IPR003657">
    <property type="entry name" value="WRKY_dom"/>
</dbReference>
<keyword evidence="10" id="KW-1185">Reference proteome</keyword>
<evidence type="ECO:0000313" key="9">
    <source>
        <dbReference type="EMBL" id="OIV95190.1"/>
    </source>
</evidence>
<keyword evidence="3" id="KW-0238">DNA-binding</keyword>
<proteinExistence type="predicted"/>
<dbReference type="EMBL" id="CM007376">
    <property type="protein sequence ID" value="OIV95190.1"/>
    <property type="molecule type" value="Genomic_DNA"/>
</dbReference>
<dbReference type="PANTHER" id="PTHR31221:SF1">
    <property type="entry name" value="WRKY TRANSCRIPTION FACTOR 33-RELATED"/>
    <property type="match status" value="1"/>
</dbReference>
<name>A0A4P1QUL1_LUPAN</name>
<evidence type="ECO:0000256" key="4">
    <source>
        <dbReference type="ARBA" id="ARBA00023163"/>
    </source>
</evidence>
<organism evidence="9 10">
    <name type="scientific">Lupinus angustifolius</name>
    <name type="common">Narrow-leaved blue lupine</name>
    <dbReference type="NCBI Taxonomy" id="3871"/>
    <lineage>
        <taxon>Eukaryota</taxon>
        <taxon>Viridiplantae</taxon>
        <taxon>Streptophyta</taxon>
        <taxon>Embryophyta</taxon>
        <taxon>Tracheophyta</taxon>
        <taxon>Spermatophyta</taxon>
        <taxon>Magnoliopsida</taxon>
        <taxon>eudicotyledons</taxon>
        <taxon>Gunneridae</taxon>
        <taxon>Pentapetalae</taxon>
        <taxon>rosids</taxon>
        <taxon>fabids</taxon>
        <taxon>Fabales</taxon>
        <taxon>Fabaceae</taxon>
        <taxon>Papilionoideae</taxon>
        <taxon>50 kb inversion clade</taxon>
        <taxon>genistoids sensu lato</taxon>
        <taxon>core genistoids</taxon>
        <taxon>Genisteae</taxon>
        <taxon>Lupinus</taxon>
    </lineage>
</organism>
<gene>
    <name evidence="9" type="ORF">TanjilG_21580</name>
</gene>
<evidence type="ECO:0000256" key="3">
    <source>
        <dbReference type="ARBA" id="ARBA00023125"/>
    </source>
</evidence>
<dbReference type="Proteomes" id="UP000188354">
    <property type="component" value="Chromosome LG16"/>
</dbReference>
<feature type="region of interest" description="Disordered" evidence="6">
    <location>
        <begin position="54"/>
        <end position="74"/>
    </location>
</feature>
<accession>A0A4P1QUL1</accession>
<dbReference type="Pfam" id="PF03106">
    <property type="entry name" value="WRKY"/>
    <property type="match status" value="1"/>
</dbReference>
<evidence type="ECO:0000256" key="5">
    <source>
        <dbReference type="ARBA" id="ARBA00023242"/>
    </source>
</evidence>
<dbReference type="PROSITE" id="PS50811">
    <property type="entry name" value="WRKY"/>
    <property type="match status" value="1"/>
</dbReference>
<dbReference type="Gene3D" id="2.20.25.80">
    <property type="entry name" value="WRKY domain"/>
    <property type="match status" value="1"/>
</dbReference>
<dbReference type="GO" id="GO:0043565">
    <property type="term" value="F:sequence-specific DNA binding"/>
    <property type="evidence" value="ECO:0007669"/>
    <property type="project" value="InterPro"/>
</dbReference>
<reference evidence="9 10" key="1">
    <citation type="journal article" date="2017" name="Plant Biotechnol. J.">
        <title>A comprehensive draft genome sequence for lupin (Lupinus angustifolius), an emerging health food: insights into plant-microbe interactions and legume evolution.</title>
        <authorList>
            <person name="Hane J.K."/>
            <person name="Ming Y."/>
            <person name="Kamphuis L.G."/>
            <person name="Nelson M.N."/>
            <person name="Garg G."/>
            <person name="Atkins C.A."/>
            <person name="Bayer P.E."/>
            <person name="Bravo A."/>
            <person name="Bringans S."/>
            <person name="Cannon S."/>
            <person name="Edwards D."/>
            <person name="Foley R."/>
            <person name="Gao L.L."/>
            <person name="Harrison M.J."/>
            <person name="Huang W."/>
            <person name="Hurgobin B."/>
            <person name="Li S."/>
            <person name="Liu C.W."/>
            <person name="McGrath A."/>
            <person name="Morahan G."/>
            <person name="Murray J."/>
            <person name="Weller J."/>
            <person name="Jian J."/>
            <person name="Singh K.B."/>
        </authorList>
    </citation>
    <scope>NUCLEOTIDE SEQUENCE [LARGE SCALE GENOMIC DNA]</scope>
    <source>
        <strain evidence="10">cv. Tanjil</strain>
        <tissue evidence="9">Whole plant</tissue>
    </source>
</reference>
<dbReference type="GO" id="GO:0003700">
    <property type="term" value="F:DNA-binding transcription factor activity"/>
    <property type="evidence" value="ECO:0007669"/>
    <property type="project" value="InterPro"/>
</dbReference>
<comment type="subcellular location">
    <subcellularLocation>
        <location evidence="1">Nucleus</location>
    </subcellularLocation>
</comment>
<dbReference type="SUPFAM" id="SSF118290">
    <property type="entry name" value="WRKY DNA-binding domain"/>
    <property type="match status" value="1"/>
</dbReference>